<evidence type="ECO:0000313" key="3">
    <source>
        <dbReference type="Proteomes" id="UP000187283"/>
    </source>
</evidence>
<dbReference type="EMBL" id="LSSN01002056">
    <property type="protein sequence ID" value="OMJ17403.1"/>
    <property type="molecule type" value="Genomic_DNA"/>
</dbReference>
<dbReference type="AlphaFoldDB" id="A0A1R1XRX1"/>
<organism evidence="2 3">
    <name type="scientific">Smittium culicis</name>
    <dbReference type="NCBI Taxonomy" id="133412"/>
    <lineage>
        <taxon>Eukaryota</taxon>
        <taxon>Fungi</taxon>
        <taxon>Fungi incertae sedis</taxon>
        <taxon>Zoopagomycota</taxon>
        <taxon>Kickxellomycotina</taxon>
        <taxon>Harpellomycetes</taxon>
        <taxon>Harpellales</taxon>
        <taxon>Legeriomycetaceae</taxon>
        <taxon>Smittium</taxon>
    </lineage>
</organism>
<keyword evidence="3" id="KW-1185">Reference proteome</keyword>
<proteinExistence type="predicted"/>
<comment type="caution">
    <text evidence="2">The sequence shown here is derived from an EMBL/GenBank/DDBJ whole genome shotgun (WGS) entry which is preliminary data.</text>
</comment>
<dbReference type="Proteomes" id="UP000187283">
    <property type="component" value="Unassembled WGS sequence"/>
</dbReference>
<sequence>MADKIFITTLVVSLSWNGLIPPPFVKCANFAPFCNLLIVPLAAIFIGRDLALTIAAFFIRYRTLPEPKTFKRYWDLSLPSVTVTPSLLSKANTALQLCVVSSALICPVLGIPTSSMWMHVLQIITGSTTILSGIGYIFSNKTLKKV</sequence>
<feature type="transmembrane region" description="Helical" evidence="1">
    <location>
        <begin position="94"/>
        <end position="111"/>
    </location>
</feature>
<dbReference type="OrthoDB" id="10020554at2759"/>
<evidence type="ECO:0000256" key="1">
    <source>
        <dbReference type="SAM" id="Phobius"/>
    </source>
</evidence>
<name>A0A1R1XRX1_9FUNG</name>
<keyword evidence="1" id="KW-1133">Transmembrane helix</keyword>
<keyword evidence="1" id="KW-0812">Transmembrane</keyword>
<protein>
    <submittedName>
        <fullName evidence="2">Cardiolipin synthase (CMP-forming)</fullName>
    </submittedName>
</protein>
<dbReference type="STRING" id="133412.A0A1R1XRX1"/>
<evidence type="ECO:0000313" key="2">
    <source>
        <dbReference type="EMBL" id="OMJ17403.1"/>
    </source>
</evidence>
<reference evidence="2 3" key="1">
    <citation type="submission" date="2017-01" db="EMBL/GenBank/DDBJ databases">
        <authorList>
            <person name="Mah S.A."/>
            <person name="Swanson W.J."/>
            <person name="Moy G.W."/>
            <person name="Vacquier V.D."/>
        </authorList>
    </citation>
    <scope>NUCLEOTIDE SEQUENCE [LARGE SCALE GENOMIC DNA]</scope>
    <source>
        <strain evidence="2 3">GSMNP</strain>
    </source>
</reference>
<feature type="transmembrane region" description="Helical" evidence="1">
    <location>
        <begin position="117"/>
        <end position="138"/>
    </location>
</feature>
<feature type="transmembrane region" description="Helical" evidence="1">
    <location>
        <begin position="37"/>
        <end position="59"/>
    </location>
</feature>
<keyword evidence="1" id="KW-0472">Membrane</keyword>
<gene>
    <name evidence="2" type="ORF">AYI70_g5997</name>
</gene>
<accession>A0A1R1XRX1</accession>